<organism evidence="1 2">
    <name type="scientific">Dermatophagoides farinae</name>
    <name type="common">American house dust mite</name>
    <dbReference type="NCBI Taxonomy" id="6954"/>
    <lineage>
        <taxon>Eukaryota</taxon>
        <taxon>Metazoa</taxon>
        <taxon>Ecdysozoa</taxon>
        <taxon>Arthropoda</taxon>
        <taxon>Chelicerata</taxon>
        <taxon>Arachnida</taxon>
        <taxon>Acari</taxon>
        <taxon>Acariformes</taxon>
        <taxon>Sarcoptiformes</taxon>
        <taxon>Astigmata</taxon>
        <taxon>Psoroptidia</taxon>
        <taxon>Analgoidea</taxon>
        <taxon>Pyroglyphidae</taxon>
        <taxon>Dermatophagoidinae</taxon>
        <taxon>Dermatophagoides</taxon>
    </lineage>
</organism>
<name>A0A922I7D2_DERFA</name>
<reference evidence="1" key="2">
    <citation type="journal article" date="2022" name="Res Sq">
        <title>Comparative Genomics Reveals Insights into the Divergent Evolution of Astigmatic Mites and Household Pest Adaptations.</title>
        <authorList>
            <person name="Xiong Q."/>
            <person name="Wan A.T.-Y."/>
            <person name="Liu X.-Y."/>
            <person name="Fung C.S.-H."/>
            <person name="Xiao X."/>
            <person name="Malainual N."/>
            <person name="Hou J."/>
            <person name="Wang L."/>
            <person name="Wang M."/>
            <person name="Yang K."/>
            <person name="Cui Y."/>
            <person name="Leung E."/>
            <person name="Nong W."/>
            <person name="Shin S.-K."/>
            <person name="Au S."/>
            <person name="Jeong K.Y."/>
            <person name="Chew F.T."/>
            <person name="Hui J."/>
            <person name="Leung T.F."/>
            <person name="Tungtrongchitr A."/>
            <person name="Zhong N."/>
            <person name="Liu Z."/>
            <person name="Tsui S."/>
        </authorList>
    </citation>
    <scope>NUCLEOTIDE SEQUENCE</scope>
    <source>
        <strain evidence="1">Derf</strain>
        <tissue evidence="1">Whole organism</tissue>
    </source>
</reference>
<keyword evidence="2" id="KW-1185">Reference proteome</keyword>
<accession>A0A922I7D2</accession>
<proteinExistence type="predicted"/>
<gene>
    <name evidence="1" type="ORF">DERF_005684</name>
</gene>
<evidence type="ECO:0000313" key="1">
    <source>
        <dbReference type="EMBL" id="KAH9522081.1"/>
    </source>
</evidence>
<dbReference type="AlphaFoldDB" id="A0A922I7D2"/>
<sequence length="74" mass="8734">MSYYVLYCLVLDIFEMITVKLPGGHHIRVLVNSTRMATFPLFNAENVSVDFTYYCQRQGNFLRQKCKTSMNRFI</sequence>
<feature type="non-terminal residue" evidence="1">
    <location>
        <position position="1"/>
    </location>
</feature>
<dbReference type="EMBL" id="ASGP02000002">
    <property type="protein sequence ID" value="KAH9522081.1"/>
    <property type="molecule type" value="Genomic_DNA"/>
</dbReference>
<reference evidence="1" key="1">
    <citation type="submission" date="2013-05" db="EMBL/GenBank/DDBJ databases">
        <authorList>
            <person name="Yim A.K.Y."/>
            <person name="Chan T.F."/>
            <person name="Ji K.M."/>
            <person name="Liu X.Y."/>
            <person name="Zhou J.W."/>
            <person name="Li R.Q."/>
            <person name="Yang K.Y."/>
            <person name="Li J."/>
            <person name="Li M."/>
            <person name="Law P.T.W."/>
            <person name="Wu Y.L."/>
            <person name="Cai Z.L."/>
            <person name="Qin H."/>
            <person name="Bao Y."/>
            <person name="Leung R.K.K."/>
            <person name="Ng P.K.S."/>
            <person name="Zou J."/>
            <person name="Zhong X.J."/>
            <person name="Ran P.X."/>
            <person name="Zhong N.S."/>
            <person name="Liu Z.G."/>
            <person name="Tsui S.K.W."/>
        </authorList>
    </citation>
    <scope>NUCLEOTIDE SEQUENCE</scope>
    <source>
        <strain evidence="1">Derf</strain>
        <tissue evidence="1">Whole organism</tissue>
    </source>
</reference>
<evidence type="ECO:0000313" key="2">
    <source>
        <dbReference type="Proteomes" id="UP000790347"/>
    </source>
</evidence>
<protein>
    <submittedName>
        <fullName evidence="1">Uncharacterized protein</fullName>
    </submittedName>
</protein>
<dbReference type="Proteomes" id="UP000790347">
    <property type="component" value="Unassembled WGS sequence"/>
</dbReference>
<comment type="caution">
    <text evidence="1">The sequence shown here is derived from an EMBL/GenBank/DDBJ whole genome shotgun (WGS) entry which is preliminary data.</text>
</comment>